<evidence type="ECO:0000313" key="2">
    <source>
        <dbReference type="Proteomes" id="UP000192220"/>
    </source>
</evidence>
<feature type="compositionally biased region" description="Basic and acidic residues" evidence="1">
    <location>
        <begin position="237"/>
        <end position="247"/>
    </location>
</feature>
<dbReference type="PANTHER" id="PTHR47642:SF8">
    <property type="entry name" value="ATP-DEPENDENT DNA HELICASE"/>
    <property type="match status" value="1"/>
</dbReference>
<gene>
    <name evidence="3" type="primary">LOC106523078</name>
</gene>
<dbReference type="Proteomes" id="UP000192220">
    <property type="component" value="Unplaced"/>
</dbReference>
<keyword evidence="2" id="KW-1185">Reference proteome</keyword>
<dbReference type="OrthoDB" id="10063152at2759"/>
<dbReference type="GeneID" id="106523078"/>
<dbReference type="PANTHER" id="PTHR47642">
    <property type="entry name" value="ATP-DEPENDENT DNA HELICASE"/>
    <property type="match status" value="1"/>
</dbReference>
<dbReference type="InterPro" id="IPR051055">
    <property type="entry name" value="PIF1_helicase"/>
</dbReference>
<dbReference type="InParanoid" id="A0A2I4BVQ3"/>
<dbReference type="RefSeq" id="XP_013871836.1">
    <property type="nucleotide sequence ID" value="XM_014016382.1"/>
</dbReference>
<dbReference type="STRING" id="52670.A0A2I4BVQ3"/>
<sequence>MARQSDEDSEQVDTALQIKAELFNQVHKVMSDKDIPEDISYDTFLQKAQVHPQLYQEMLKLMKSDTSIVLRRQPSERWINYYNPKILQTWGANMDLQFITDPYSCIMYVTSYLTKSVRAMSKLLKKVAEENRDNDLECELRKVGPSFLNNRKVSAQEAAYRMLSLPLKRACRKVIFVNTVPKDKQVSMLKPQNQLQEMDDDGNICTSPLDRYSTRPGELEKISLVEFSATYTTGAKDGPDELSDHIPDVLNDEDNDLNDKRDGSNDRYPAAITLKNGLGHMKK</sequence>
<organism evidence="2 3">
    <name type="scientific">Austrofundulus limnaeus</name>
    <name type="common">Annual killifish</name>
    <dbReference type="NCBI Taxonomy" id="52670"/>
    <lineage>
        <taxon>Eukaryota</taxon>
        <taxon>Metazoa</taxon>
        <taxon>Chordata</taxon>
        <taxon>Craniata</taxon>
        <taxon>Vertebrata</taxon>
        <taxon>Euteleostomi</taxon>
        <taxon>Actinopterygii</taxon>
        <taxon>Neopterygii</taxon>
        <taxon>Teleostei</taxon>
        <taxon>Neoteleostei</taxon>
        <taxon>Acanthomorphata</taxon>
        <taxon>Ovalentaria</taxon>
        <taxon>Atherinomorphae</taxon>
        <taxon>Cyprinodontiformes</taxon>
        <taxon>Rivulidae</taxon>
        <taxon>Austrofundulus</taxon>
    </lineage>
</organism>
<dbReference type="AlphaFoldDB" id="A0A2I4BVQ3"/>
<accession>A0A2I4BVQ3</accession>
<reference evidence="3" key="1">
    <citation type="submission" date="2025-08" db="UniProtKB">
        <authorList>
            <consortium name="RefSeq"/>
        </authorList>
    </citation>
    <scope>IDENTIFICATION</scope>
</reference>
<evidence type="ECO:0000256" key="1">
    <source>
        <dbReference type="SAM" id="MobiDB-lite"/>
    </source>
</evidence>
<evidence type="ECO:0000313" key="3">
    <source>
        <dbReference type="RefSeq" id="XP_013871836.1"/>
    </source>
</evidence>
<proteinExistence type="predicted"/>
<name>A0A2I4BVQ3_AUSLI</name>
<feature type="region of interest" description="Disordered" evidence="1">
    <location>
        <begin position="233"/>
        <end position="283"/>
    </location>
</feature>
<dbReference type="KEGG" id="alim:106523078"/>
<protein>
    <submittedName>
        <fullName evidence="3">Uncharacterized protein LOC106523078</fullName>
    </submittedName>
</protein>